<keyword evidence="1" id="KW-1133">Transmembrane helix</keyword>
<keyword evidence="1" id="KW-0812">Transmembrane</keyword>
<dbReference type="Pfam" id="PF13828">
    <property type="entry name" value="DUF4190"/>
    <property type="match status" value="1"/>
</dbReference>
<feature type="domain" description="DUF4190" evidence="2">
    <location>
        <begin position="16"/>
        <end position="82"/>
    </location>
</feature>
<evidence type="ECO:0000256" key="1">
    <source>
        <dbReference type="SAM" id="Phobius"/>
    </source>
</evidence>
<dbReference type="Proteomes" id="UP000076131">
    <property type="component" value="Unassembled WGS sequence"/>
</dbReference>
<dbReference type="eggNOG" id="ENOG5033A46">
    <property type="taxonomic scope" value="Bacteria"/>
</dbReference>
<reference evidence="3 4" key="1">
    <citation type="journal article" date="2016" name="MBio">
        <title>Lateral Gene Transfer in a Heavy Metal-Contaminated-Groundwater Microbial Community.</title>
        <authorList>
            <person name="Hemme C.L."/>
            <person name="Green S.J."/>
            <person name="Rishishwar L."/>
            <person name="Prakash O."/>
            <person name="Pettenato A."/>
            <person name="Chakraborty R."/>
            <person name="Deutschbauer A.M."/>
            <person name="Van Nostrand J.D."/>
            <person name="Wu L."/>
            <person name="He Z."/>
            <person name="Jordan I.K."/>
            <person name="Hazen T.C."/>
            <person name="Arkin A.P."/>
            <person name="Kostka J.E."/>
            <person name="Zhou J."/>
        </authorList>
    </citation>
    <scope>NUCLEOTIDE SEQUENCE [LARGE SCALE GENOMIC DNA]</scope>
    <source>
        <strain evidence="3 4">FW104-T7</strain>
    </source>
</reference>
<keyword evidence="4" id="KW-1185">Reference proteome</keyword>
<sequence length="100" mass="10623">MSYQPSYRPGASTSSLAVVSLVFGILAWCVLPFIGAVVAIICGHLARGEIRRSPLDARIEGDGMAVAGLVLGYVQLLLCVLAVFVLIAALIFGFTFANWH</sequence>
<feature type="transmembrane region" description="Helical" evidence="1">
    <location>
        <begin position="64"/>
        <end position="97"/>
    </location>
</feature>
<evidence type="ECO:0000259" key="2">
    <source>
        <dbReference type="Pfam" id="PF13828"/>
    </source>
</evidence>
<evidence type="ECO:0000313" key="3">
    <source>
        <dbReference type="EMBL" id="KZC22504.1"/>
    </source>
</evidence>
<name>A0A154QEE3_9GAMM</name>
<comment type="caution">
    <text evidence="3">The sequence shown here is derived from an EMBL/GenBank/DDBJ whole genome shotgun (WGS) entry which is preliminary data.</text>
</comment>
<protein>
    <recommendedName>
        <fullName evidence="2">DUF4190 domain-containing protein</fullName>
    </recommendedName>
</protein>
<evidence type="ECO:0000313" key="4">
    <source>
        <dbReference type="Proteomes" id="UP000076131"/>
    </source>
</evidence>
<dbReference type="RefSeq" id="WP_008438254.1">
    <property type="nucleotide sequence ID" value="NZ_LVJS01000092.1"/>
</dbReference>
<dbReference type="AlphaFoldDB" id="A0A154QEE3"/>
<proteinExistence type="predicted"/>
<dbReference type="EMBL" id="LVJS01000092">
    <property type="protein sequence ID" value="KZC22504.1"/>
    <property type="molecule type" value="Genomic_DNA"/>
</dbReference>
<organism evidence="3 4">
    <name type="scientific">Rhodanobacter thiooxydans</name>
    <dbReference type="NCBI Taxonomy" id="416169"/>
    <lineage>
        <taxon>Bacteria</taxon>
        <taxon>Pseudomonadati</taxon>
        <taxon>Pseudomonadota</taxon>
        <taxon>Gammaproteobacteria</taxon>
        <taxon>Lysobacterales</taxon>
        <taxon>Rhodanobacteraceae</taxon>
        <taxon>Rhodanobacter</taxon>
    </lineage>
</organism>
<accession>A0A154QEE3</accession>
<dbReference type="STRING" id="416169.RHOFW104T7_00370"/>
<gene>
    <name evidence="3" type="ORF">RHOFW104T7_00370</name>
</gene>
<feature type="transmembrane region" description="Helical" evidence="1">
    <location>
        <begin position="16"/>
        <end position="43"/>
    </location>
</feature>
<keyword evidence="1" id="KW-0472">Membrane</keyword>
<dbReference type="InterPro" id="IPR025241">
    <property type="entry name" value="DUF4190"/>
</dbReference>